<gene>
    <name evidence="2" type="ORF">KSP40_PGU021180</name>
</gene>
<feature type="signal peptide" evidence="1">
    <location>
        <begin position="1"/>
        <end position="19"/>
    </location>
</feature>
<accession>A0ABR2M188</accession>
<keyword evidence="1" id="KW-0732">Signal</keyword>
<organism evidence="2 3">
    <name type="scientific">Platanthera guangdongensis</name>
    <dbReference type="NCBI Taxonomy" id="2320717"/>
    <lineage>
        <taxon>Eukaryota</taxon>
        <taxon>Viridiplantae</taxon>
        <taxon>Streptophyta</taxon>
        <taxon>Embryophyta</taxon>
        <taxon>Tracheophyta</taxon>
        <taxon>Spermatophyta</taxon>
        <taxon>Magnoliopsida</taxon>
        <taxon>Liliopsida</taxon>
        <taxon>Asparagales</taxon>
        <taxon>Orchidaceae</taxon>
        <taxon>Orchidoideae</taxon>
        <taxon>Orchideae</taxon>
        <taxon>Orchidinae</taxon>
        <taxon>Platanthera</taxon>
    </lineage>
</organism>
<evidence type="ECO:0000256" key="1">
    <source>
        <dbReference type="SAM" id="SignalP"/>
    </source>
</evidence>
<reference evidence="2 3" key="1">
    <citation type="journal article" date="2022" name="Nat. Plants">
        <title>Genomes of leafy and leafless Platanthera orchids illuminate the evolution of mycoheterotrophy.</title>
        <authorList>
            <person name="Li M.H."/>
            <person name="Liu K.W."/>
            <person name="Li Z."/>
            <person name="Lu H.C."/>
            <person name="Ye Q.L."/>
            <person name="Zhang D."/>
            <person name="Wang J.Y."/>
            <person name="Li Y.F."/>
            <person name="Zhong Z.M."/>
            <person name="Liu X."/>
            <person name="Yu X."/>
            <person name="Liu D.K."/>
            <person name="Tu X.D."/>
            <person name="Liu B."/>
            <person name="Hao Y."/>
            <person name="Liao X.Y."/>
            <person name="Jiang Y.T."/>
            <person name="Sun W.H."/>
            <person name="Chen J."/>
            <person name="Chen Y.Q."/>
            <person name="Ai Y."/>
            <person name="Zhai J.W."/>
            <person name="Wu S.S."/>
            <person name="Zhou Z."/>
            <person name="Hsiao Y.Y."/>
            <person name="Wu W.L."/>
            <person name="Chen Y.Y."/>
            <person name="Lin Y.F."/>
            <person name="Hsu J.L."/>
            <person name="Li C.Y."/>
            <person name="Wang Z.W."/>
            <person name="Zhao X."/>
            <person name="Zhong W.Y."/>
            <person name="Ma X.K."/>
            <person name="Ma L."/>
            <person name="Huang J."/>
            <person name="Chen G.Z."/>
            <person name="Huang M.Z."/>
            <person name="Huang L."/>
            <person name="Peng D.H."/>
            <person name="Luo Y.B."/>
            <person name="Zou S.Q."/>
            <person name="Chen S.P."/>
            <person name="Lan S."/>
            <person name="Tsai W.C."/>
            <person name="Van de Peer Y."/>
            <person name="Liu Z.J."/>
        </authorList>
    </citation>
    <scope>NUCLEOTIDE SEQUENCE [LARGE SCALE GENOMIC DNA]</scope>
    <source>
        <strain evidence="2">Lor288</strain>
    </source>
</reference>
<comment type="caution">
    <text evidence="2">The sequence shown here is derived from an EMBL/GenBank/DDBJ whole genome shotgun (WGS) entry which is preliminary data.</text>
</comment>
<dbReference type="Proteomes" id="UP001412067">
    <property type="component" value="Unassembled WGS sequence"/>
</dbReference>
<sequence length="123" mass="13226">MGNLPHFILSIGILTSIRAAGEIADHLSLPDSAAFPAATAERFIRALNLHPKDPSPSTLLPLMFYRDRSSRNRSCSLAYPARAPSRILGTMPAITASPTLTTPGCFTFSSSQGRTRVILLLFG</sequence>
<proteinExistence type="predicted"/>
<name>A0ABR2M188_9ASPA</name>
<evidence type="ECO:0000313" key="2">
    <source>
        <dbReference type="EMBL" id="KAK8956238.1"/>
    </source>
</evidence>
<evidence type="ECO:0000313" key="3">
    <source>
        <dbReference type="Proteomes" id="UP001412067"/>
    </source>
</evidence>
<protein>
    <submittedName>
        <fullName evidence="2">Uncharacterized protein</fullName>
    </submittedName>
</protein>
<feature type="chain" id="PRO_5047053993" evidence="1">
    <location>
        <begin position="20"/>
        <end position="123"/>
    </location>
</feature>
<dbReference type="EMBL" id="JBBWWR010000013">
    <property type="protein sequence ID" value="KAK8956238.1"/>
    <property type="molecule type" value="Genomic_DNA"/>
</dbReference>
<keyword evidence="3" id="KW-1185">Reference proteome</keyword>